<dbReference type="InterPro" id="IPR050109">
    <property type="entry name" value="HTH-type_TetR-like_transc_reg"/>
</dbReference>
<dbReference type="GO" id="GO:0003700">
    <property type="term" value="F:DNA-binding transcription factor activity"/>
    <property type="evidence" value="ECO:0007669"/>
    <property type="project" value="TreeGrafter"/>
</dbReference>
<dbReference type="Pfam" id="PF00440">
    <property type="entry name" value="TetR_N"/>
    <property type="match status" value="1"/>
</dbReference>
<protein>
    <submittedName>
        <fullName evidence="5">Tetr family transcriptional regulator</fullName>
    </submittedName>
</protein>
<evidence type="ECO:0000313" key="6">
    <source>
        <dbReference type="Proteomes" id="UP000249091"/>
    </source>
</evidence>
<dbReference type="PROSITE" id="PS50977">
    <property type="entry name" value="HTH_TETR_2"/>
    <property type="match status" value="1"/>
</dbReference>
<accession>A0A2X4TRT0</accession>
<keyword evidence="1 2" id="KW-0238">DNA-binding</keyword>
<feature type="region of interest" description="Disordered" evidence="3">
    <location>
        <begin position="1"/>
        <end position="34"/>
    </location>
</feature>
<organism evidence="5 6">
    <name type="scientific">Rhodococcus coprophilus</name>
    <dbReference type="NCBI Taxonomy" id="38310"/>
    <lineage>
        <taxon>Bacteria</taxon>
        <taxon>Bacillati</taxon>
        <taxon>Actinomycetota</taxon>
        <taxon>Actinomycetes</taxon>
        <taxon>Mycobacteriales</taxon>
        <taxon>Nocardiaceae</taxon>
        <taxon>Rhodococcus</taxon>
    </lineage>
</organism>
<evidence type="ECO:0000313" key="5">
    <source>
        <dbReference type="EMBL" id="SQI29553.1"/>
    </source>
</evidence>
<evidence type="ECO:0000259" key="4">
    <source>
        <dbReference type="PROSITE" id="PS50977"/>
    </source>
</evidence>
<evidence type="ECO:0000256" key="3">
    <source>
        <dbReference type="SAM" id="MobiDB-lite"/>
    </source>
</evidence>
<feature type="DNA-binding region" description="H-T-H motif" evidence="2">
    <location>
        <begin position="56"/>
        <end position="75"/>
    </location>
</feature>
<dbReference type="PANTHER" id="PTHR30055:SF153">
    <property type="entry name" value="HTH-TYPE TRANSCRIPTIONAL REPRESSOR RV3405C"/>
    <property type="match status" value="1"/>
</dbReference>
<name>A0A2X4TRT0_9NOCA</name>
<dbReference type="EMBL" id="LS483468">
    <property type="protein sequence ID" value="SQI29553.1"/>
    <property type="molecule type" value="Genomic_DNA"/>
</dbReference>
<reference evidence="5 6" key="1">
    <citation type="submission" date="2018-06" db="EMBL/GenBank/DDBJ databases">
        <authorList>
            <consortium name="Pathogen Informatics"/>
            <person name="Doyle S."/>
        </authorList>
    </citation>
    <scope>NUCLEOTIDE SEQUENCE [LARGE SCALE GENOMIC DNA]</scope>
    <source>
        <strain evidence="5 6">NCTC10994</strain>
    </source>
</reference>
<evidence type="ECO:0000256" key="1">
    <source>
        <dbReference type="ARBA" id="ARBA00023125"/>
    </source>
</evidence>
<dbReference type="KEGG" id="rcr:NCTC10994_01111"/>
<dbReference type="RefSeq" id="WP_072698728.1">
    <property type="nucleotide sequence ID" value="NZ_JAFBBL010000001.1"/>
</dbReference>
<dbReference type="Proteomes" id="UP000249091">
    <property type="component" value="Chromosome 1"/>
</dbReference>
<feature type="domain" description="HTH tetR-type" evidence="4">
    <location>
        <begin position="33"/>
        <end position="93"/>
    </location>
</feature>
<dbReference type="Gene3D" id="1.10.357.10">
    <property type="entry name" value="Tetracycline Repressor, domain 2"/>
    <property type="match status" value="1"/>
</dbReference>
<dbReference type="SUPFAM" id="SSF46689">
    <property type="entry name" value="Homeodomain-like"/>
    <property type="match status" value="1"/>
</dbReference>
<feature type="compositionally biased region" description="Basic and acidic residues" evidence="3">
    <location>
        <begin position="10"/>
        <end position="34"/>
    </location>
</feature>
<evidence type="ECO:0000256" key="2">
    <source>
        <dbReference type="PROSITE-ProRule" id="PRU00335"/>
    </source>
</evidence>
<dbReference type="InterPro" id="IPR009057">
    <property type="entry name" value="Homeodomain-like_sf"/>
</dbReference>
<dbReference type="PRINTS" id="PR00455">
    <property type="entry name" value="HTHTETR"/>
</dbReference>
<dbReference type="PANTHER" id="PTHR30055">
    <property type="entry name" value="HTH-TYPE TRANSCRIPTIONAL REGULATOR RUTR"/>
    <property type="match status" value="1"/>
</dbReference>
<dbReference type="AlphaFoldDB" id="A0A2X4TRT0"/>
<dbReference type="GO" id="GO:0000976">
    <property type="term" value="F:transcription cis-regulatory region binding"/>
    <property type="evidence" value="ECO:0007669"/>
    <property type="project" value="TreeGrafter"/>
</dbReference>
<proteinExistence type="predicted"/>
<gene>
    <name evidence="5" type="ORF">NCTC10994_01111</name>
</gene>
<dbReference type="InterPro" id="IPR001647">
    <property type="entry name" value="HTH_TetR"/>
</dbReference>
<sequence>MEQAPLVRSRTPESESLLDRAYHDAREQPGDDDRTRTRVLDAAYEQFCRLGIQRSSMEEIARRAQLSRITLYRKFESKDALVDQVVLREIRRYFTRFLDDIARADTAADRVVAGFVSSLRAVRTNPLIGGLLDTEPTLLAGSVVGNGEEMLATVRAFVAGQLRREQQAGNVSHALDTDLVAEMMVRVSASFLTFPSRLVDLDDDTQLATIARRFLVPMLDPE</sequence>
<dbReference type="STRING" id="1219011.GCA_001895045_00829"/>
<keyword evidence="6" id="KW-1185">Reference proteome</keyword>